<protein>
    <recommendedName>
        <fullName evidence="15">Lysosomal Pro-X carboxypeptidase</fullName>
        <ecNumber evidence="14">3.4.16.2</ecNumber>
    </recommendedName>
    <alternativeName>
        <fullName evidence="17">Proline carboxypeptidase</fullName>
    </alternativeName>
    <alternativeName>
        <fullName evidence="16">Prolylcarboxypeptidase</fullName>
    </alternativeName>
</protein>
<dbReference type="SUPFAM" id="SSF53474">
    <property type="entry name" value="alpha/beta-Hydrolases"/>
    <property type="match status" value="1"/>
</dbReference>
<evidence type="ECO:0000256" key="14">
    <source>
        <dbReference type="ARBA" id="ARBA00066456"/>
    </source>
</evidence>
<dbReference type="FunCoup" id="A7SJW1">
    <property type="interactions" value="453"/>
</dbReference>
<dbReference type="InterPro" id="IPR008758">
    <property type="entry name" value="Peptidase_S28"/>
</dbReference>
<dbReference type="Pfam" id="PF05577">
    <property type="entry name" value="Peptidase_S28"/>
    <property type="match status" value="1"/>
</dbReference>
<comment type="similarity">
    <text evidence="2">Belongs to the peptidase S28 family.</text>
</comment>
<keyword evidence="7" id="KW-0378">Hydrolase</keyword>
<evidence type="ECO:0000256" key="17">
    <source>
        <dbReference type="ARBA" id="ARBA00076608"/>
    </source>
</evidence>
<dbReference type="PANTHER" id="PTHR11010:SF38">
    <property type="entry name" value="LYSOSOMAL PRO-X CARBOXYPEPTIDASE"/>
    <property type="match status" value="1"/>
</dbReference>
<dbReference type="AlphaFoldDB" id="A7SJW1"/>
<evidence type="ECO:0000256" key="11">
    <source>
        <dbReference type="ARBA" id="ARBA00023228"/>
    </source>
</evidence>
<dbReference type="eggNOG" id="KOG2183">
    <property type="taxonomic scope" value="Eukaryota"/>
</dbReference>
<dbReference type="EMBL" id="DS469681">
    <property type="protein sequence ID" value="EDO36007.1"/>
    <property type="molecule type" value="Genomic_DNA"/>
</dbReference>
<evidence type="ECO:0000313" key="19">
    <source>
        <dbReference type="Proteomes" id="UP000001593"/>
    </source>
</evidence>
<dbReference type="EC" id="3.4.16.2" evidence="14"/>
<feature type="non-terminal residue" evidence="18">
    <location>
        <position position="1"/>
    </location>
</feature>
<name>A7SJW1_NEMVE</name>
<dbReference type="OrthoDB" id="2130629at2759"/>
<keyword evidence="11" id="KW-0458">Lysosome</keyword>
<dbReference type="GO" id="GO:0005764">
    <property type="term" value="C:lysosome"/>
    <property type="evidence" value="ECO:0007669"/>
    <property type="project" value="UniProtKB-SubCell"/>
</dbReference>
<keyword evidence="8" id="KW-0865">Zymogen</keyword>
<evidence type="ECO:0000256" key="6">
    <source>
        <dbReference type="ARBA" id="ARBA00022729"/>
    </source>
</evidence>
<evidence type="ECO:0000256" key="10">
    <source>
        <dbReference type="ARBA" id="ARBA00023180"/>
    </source>
</evidence>
<dbReference type="PhylomeDB" id="A7SJW1"/>
<dbReference type="Gene3D" id="1.20.120.980">
    <property type="entry name" value="Serine carboxypeptidase S28, SKS domain"/>
    <property type="match status" value="1"/>
</dbReference>
<evidence type="ECO:0000256" key="12">
    <source>
        <dbReference type="ARBA" id="ARBA00052013"/>
    </source>
</evidence>
<evidence type="ECO:0000256" key="16">
    <source>
        <dbReference type="ARBA" id="ARBA00076475"/>
    </source>
</evidence>
<dbReference type="InterPro" id="IPR042269">
    <property type="entry name" value="Ser_carbopepase_S28_SKS"/>
</dbReference>
<evidence type="ECO:0000256" key="1">
    <source>
        <dbReference type="ARBA" id="ARBA00004371"/>
    </source>
</evidence>
<dbReference type="ESTHER" id="nemve-a7sjw1">
    <property type="family name" value="Prolylcarboxypeptidase"/>
</dbReference>
<keyword evidence="6" id="KW-0732">Signal</keyword>
<keyword evidence="5" id="KW-0645">Protease</keyword>
<organism evidence="18 19">
    <name type="scientific">Nematostella vectensis</name>
    <name type="common">Starlet sea anemone</name>
    <dbReference type="NCBI Taxonomy" id="45351"/>
    <lineage>
        <taxon>Eukaryota</taxon>
        <taxon>Metazoa</taxon>
        <taxon>Cnidaria</taxon>
        <taxon>Anthozoa</taxon>
        <taxon>Hexacorallia</taxon>
        <taxon>Actiniaria</taxon>
        <taxon>Edwardsiidae</taxon>
        <taxon>Nematostella</taxon>
    </lineage>
</organism>
<keyword evidence="4" id="KW-0121">Carboxypeptidase</keyword>
<sequence>LDHFNFRTSATFSQRYLVNIANWRKGGPIFFYTGNEGDITWFANNTGFMWDNAKEFGAMLVFAEHRYYGETLPFGKRSYESPKYLGYLSSEQALADFATLIRHIKLTTPGATGSPVIAIGGSYGGMLSSWIRMKYPNLVTAALAASAPILYFQGLTPCEGFNEIVTKDFHRDGGDSCVNSIRKSWSVIEKLGATQSGRKTLTSVFNTCSPIKTKYNVTQLQDWLSETWANLAMVNYPYAATFLEPLPAWPIKKVCSHLTDADLPDVALLKAVAGAVGVYYNSSGQAKCFNLSQQAVSSLGDKGWDFQACTEMVMPMCSDGVNDMFKPVKWDFEAFAESCQGSYGVKPRQYWVEVQYGGRDISAHSNIIFSNGLLDPWFAGGVTKSLSPSLVAVLVEEGAHHLDLRHSNPADPPSLIKARQTEKEYLHRWISEYYKN</sequence>
<accession>A7SJW1</accession>
<dbReference type="KEGG" id="nve:5507436"/>
<comment type="function">
    <text evidence="13">Cleaves C-terminal amino acids linked to proline in peptides such as angiotensin II, III and des-Arg9-bradykinin. This cleavage occurs at acidic pH, but enzymatic activity is retained with some substrates at neutral pH.</text>
</comment>
<keyword evidence="19" id="KW-1185">Reference proteome</keyword>
<comment type="subunit">
    <text evidence="3">Homodimer.</text>
</comment>
<evidence type="ECO:0000256" key="4">
    <source>
        <dbReference type="ARBA" id="ARBA00022645"/>
    </source>
</evidence>
<evidence type="ECO:0000256" key="3">
    <source>
        <dbReference type="ARBA" id="ARBA00011738"/>
    </source>
</evidence>
<dbReference type="GO" id="GO:0008239">
    <property type="term" value="F:dipeptidyl-peptidase activity"/>
    <property type="evidence" value="ECO:0000318"/>
    <property type="project" value="GO_Central"/>
</dbReference>
<dbReference type="MEROPS" id="S28.001"/>
<evidence type="ECO:0000256" key="8">
    <source>
        <dbReference type="ARBA" id="ARBA00023145"/>
    </source>
</evidence>
<evidence type="ECO:0000256" key="5">
    <source>
        <dbReference type="ARBA" id="ARBA00022670"/>
    </source>
</evidence>
<dbReference type="HOGENOM" id="CLU_020959_0_0_1"/>
<gene>
    <name evidence="18" type="ORF">NEMVEDRAFT_v1g120931</name>
</gene>
<comment type="catalytic activity">
    <reaction evidence="12">
        <text>Cleavage of a -Pro-|-Xaa bond to release a C-terminal amino acid.</text>
        <dbReference type="EC" id="3.4.16.2"/>
    </reaction>
</comment>
<keyword evidence="10" id="KW-0325">Glycoprotein</keyword>
<dbReference type="GO" id="GO:0006508">
    <property type="term" value="P:proteolysis"/>
    <property type="evidence" value="ECO:0007669"/>
    <property type="project" value="UniProtKB-KW"/>
</dbReference>
<dbReference type="PANTHER" id="PTHR11010">
    <property type="entry name" value="PROTEASE S28 PRO-X CARBOXYPEPTIDASE-RELATED"/>
    <property type="match status" value="1"/>
</dbReference>
<evidence type="ECO:0000256" key="13">
    <source>
        <dbReference type="ARBA" id="ARBA00059701"/>
    </source>
</evidence>
<dbReference type="Gene3D" id="3.40.50.1820">
    <property type="entry name" value="alpha/beta hydrolase"/>
    <property type="match status" value="1"/>
</dbReference>
<feature type="non-terminal residue" evidence="18">
    <location>
        <position position="436"/>
    </location>
</feature>
<proteinExistence type="inferred from homology"/>
<dbReference type="OMA" id="QTCNQMV"/>
<comment type="subcellular location">
    <subcellularLocation>
        <location evidence="1">Lysosome</location>
    </subcellularLocation>
</comment>
<dbReference type="FunFam" id="1.20.120.980:FF:000002">
    <property type="entry name" value="lysosomal Pro-X carboxypeptidase"/>
    <property type="match status" value="1"/>
</dbReference>
<evidence type="ECO:0000256" key="7">
    <source>
        <dbReference type="ARBA" id="ARBA00022801"/>
    </source>
</evidence>
<dbReference type="InterPro" id="IPR029058">
    <property type="entry name" value="AB_hydrolase_fold"/>
</dbReference>
<dbReference type="GO" id="GO:0004185">
    <property type="term" value="F:serine-type carboxypeptidase activity"/>
    <property type="evidence" value="ECO:0007669"/>
    <property type="project" value="UniProtKB-EC"/>
</dbReference>
<evidence type="ECO:0000256" key="2">
    <source>
        <dbReference type="ARBA" id="ARBA00011079"/>
    </source>
</evidence>
<dbReference type="InParanoid" id="A7SJW1"/>
<keyword evidence="9" id="KW-1015">Disulfide bond</keyword>
<evidence type="ECO:0000256" key="9">
    <source>
        <dbReference type="ARBA" id="ARBA00023157"/>
    </source>
</evidence>
<dbReference type="Proteomes" id="UP000001593">
    <property type="component" value="Unassembled WGS sequence"/>
</dbReference>
<evidence type="ECO:0000313" key="18">
    <source>
        <dbReference type="EMBL" id="EDO36007.1"/>
    </source>
</evidence>
<reference evidence="18 19" key="1">
    <citation type="journal article" date="2007" name="Science">
        <title>Sea anemone genome reveals ancestral eumetazoan gene repertoire and genomic organization.</title>
        <authorList>
            <person name="Putnam N.H."/>
            <person name="Srivastava M."/>
            <person name="Hellsten U."/>
            <person name="Dirks B."/>
            <person name="Chapman J."/>
            <person name="Salamov A."/>
            <person name="Terry A."/>
            <person name="Shapiro H."/>
            <person name="Lindquist E."/>
            <person name="Kapitonov V.V."/>
            <person name="Jurka J."/>
            <person name="Genikhovich G."/>
            <person name="Grigoriev I.V."/>
            <person name="Lucas S.M."/>
            <person name="Steele R.E."/>
            <person name="Finnerty J.R."/>
            <person name="Technau U."/>
            <person name="Martindale M.Q."/>
            <person name="Rokhsar D.S."/>
        </authorList>
    </citation>
    <scope>NUCLEOTIDE SEQUENCE [LARGE SCALE GENOMIC DNA]</scope>
    <source>
        <strain evidence="19">CH2 X CH6</strain>
    </source>
</reference>
<evidence type="ECO:0000256" key="15">
    <source>
        <dbReference type="ARBA" id="ARBA00073691"/>
    </source>
</evidence>